<reference evidence="2 3" key="1">
    <citation type="submission" date="2020-10" db="EMBL/GenBank/DDBJ databases">
        <title>complete genome sequencing of Lysobacter sp. H21R20.</title>
        <authorList>
            <person name="Bae J.-W."/>
            <person name="Lee S.-Y."/>
        </authorList>
    </citation>
    <scope>NUCLEOTIDE SEQUENCE [LARGE SCALE GENOMIC DNA]</scope>
    <source>
        <strain evidence="2 3">H21R20</strain>
    </source>
</reference>
<dbReference type="EMBL" id="CP063656">
    <property type="protein sequence ID" value="QOW18755.1"/>
    <property type="molecule type" value="Genomic_DNA"/>
</dbReference>
<dbReference type="AlphaFoldDB" id="A0A7S6ZRI3"/>
<evidence type="ECO:0000313" key="3">
    <source>
        <dbReference type="Proteomes" id="UP000594059"/>
    </source>
</evidence>
<feature type="chain" id="PRO_5032706495" evidence="1">
    <location>
        <begin position="21"/>
        <end position="350"/>
    </location>
</feature>
<dbReference type="InterPro" id="IPR047111">
    <property type="entry name" value="YbaP-like"/>
</dbReference>
<dbReference type="InterPro" id="IPR002816">
    <property type="entry name" value="TraB/PrgY/GumN_fam"/>
</dbReference>
<dbReference type="PANTHER" id="PTHR40590">
    <property type="entry name" value="CYTOPLASMIC PROTEIN-RELATED"/>
    <property type="match status" value="1"/>
</dbReference>
<dbReference type="PANTHER" id="PTHR40590:SF1">
    <property type="entry name" value="CYTOPLASMIC PROTEIN"/>
    <property type="match status" value="1"/>
</dbReference>
<protein>
    <submittedName>
        <fullName evidence="2">TraB/GumN family protein</fullName>
    </submittedName>
</protein>
<keyword evidence="1" id="KW-0732">Signal</keyword>
<sequence length="350" mass="38181">MRKTRVLIASLVLLCGTALAVVSPDRWTTSDHADTTLAALAQAESPPHVPPVPLLWKVSDRNNAVYLLGSIHLLKEDDYPLSADVDAAFDDAARVVFEVSPEELGSPEASVRFRQAAKLPEGRTLSDLISPRLREKLHRLLARQGGSLDQVNRYSPWFVNLSLMLGLSHSLGFSPELGVDQHLMQRALEAGKPTAGLETIDDQLRALADSPIGEQIIGLEDFLDRPQEMPGELADLHQAWRAGDVPGLEAIALSEMMVRTPRTYQMVNVDRNRAWLPLLREMLDGRGRDNVLVVVGAMHLLGDDGLVALLEHAGYTVERICSACGPGDQAFPERPVLEDAAGPVSLPIGR</sequence>
<dbReference type="Proteomes" id="UP000594059">
    <property type="component" value="Chromosome"/>
</dbReference>
<dbReference type="Pfam" id="PF01963">
    <property type="entry name" value="TraB_PrgY_gumN"/>
    <property type="match status" value="1"/>
</dbReference>
<feature type="signal peptide" evidence="1">
    <location>
        <begin position="1"/>
        <end position="20"/>
    </location>
</feature>
<name>A0A7S6ZRI3_9GAMM</name>
<keyword evidence="3" id="KW-1185">Reference proteome</keyword>
<evidence type="ECO:0000256" key="1">
    <source>
        <dbReference type="SAM" id="SignalP"/>
    </source>
</evidence>
<organism evidence="2 3">
    <name type="scientific">Novilysobacter ciconiae</name>
    <dbReference type="NCBI Taxonomy" id="2781022"/>
    <lineage>
        <taxon>Bacteria</taxon>
        <taxon>Pseudomonadati</taxon>
        <taxon>Pseudomonadota</taxon>
        <taxon>Gammaproteobacteria</taxon>
        <taxon>Lysobacterales</taxon>
        <taxon>Lysobacteraceae</taxon>
        <taxon>Novilysobacter</taxon>
    </lineage>
</organism>
<dbReference type="CDD" id="cd14789">
    <property type="entry name" value="Tiki"/>
    <property type="match status" value="1"/>
</dbReference>
<proteinExistence type="predicted"/>
<dbReference type="RefSeq" id="WP_193983669.1">
    <property type="nucleotide sequence ID" value="NZ_CP063656.1"/>
</dbReference>
<evidence type="ECO:0000313" key="2">
    <source>
        <dbReference type="EMBL" id="QOW18755.1"/>
    </source>
</evidence>
<gene>
    <name evidence="2" type="ORF">INQ41_08625</name>
</gene>
<accession>A0A7S6ZRI3</accession>
<dbReference type="KEGG" id="lcic:INQ41_08625"/>